<evidence type="ECO:0000313" key="2">
    <source>
        <dbReference type="EMBL" id="SHO66029.1"/>
    </source>
</evidence>
<gene>
    <name evidence="2" type="ORF">SAMN02745172_02679</name>
</gene>
<dbReference type="Pfam" id="PF01370">
    <property type="entry name" value="Epimerase"/>
    <property type="match status" value="1"/>
</dbReference>
<keyword evidence="3" id="KW-1185">Reference proteome</keyword>
<dbReference type="OrthoDB" id="9787292at2"/>
<dbReference type="InterPro" id="IPR001509">
    <property type="entry name" value="Epimerase_deHydtase"/>
</dbReference>
<protein>
    <submittedName>
        <fullName evidence="2">Nucleoside-diphosphate-sugar epimerase</fullName>
    </submittedName>
</protein>
<dbReference type="GO" id="GO:0005737">
    <property type="term" value="C:cytoplasm"/>
    <property type="evidence" value="ECO:0007669"/>
    <property type="project" value="TreeGrafter"/>
</dbReference>
<evidence type="ECO:0000259" key="1">
    <source>
        <dbReference type="Pfam" id="PF01370"/>
    </source>
</evidence>
<dbReference type="PANTHER" id="PTHR48079">
    <property type="entry name" value="PROTEIN YEEZ"/>
    <property type="match status" value="1"/>
</dbReference>
<reference evidence="2 3" key="1">
    <citation type="submission" date="2016-12" db="EMBL/GenBank/DDBJ databases">
        <authorList>
            <person name="Song W.-J."/>
            <person name="Kurnit D.M."/>
        </authorList>
    </citation>
    <scope>NUCLEOTIDE SEQUENCE [LARGE SCALE GENOMIC DNA]</scope>
    <source>
        <strain evidence="2 3">DSM 19599</strain>
    </source>
</reference>
<sequence length="296" mass="31362">MRVFVTGATGFVGSAIVRELIGAGHEVRGLARSEAGARALAETGAAVHRGDLQDLESLRQGAAGMDAVIHTAFIHDFSRFKENCEVDRRVIGALADALGSGRPLIVTSGTGLLPSGRLATEDDEVPASAAIPRIASEQAAAEASARGVDVRVVRLPPSVHGDGDHGFVPLLIGLAREKGLSAYIGEGGNVWPAVHRFDAARLYRLVLEKGTAGARFHGVAEDGVPFRRIAEVIGRRLNLPVMSLSGEDVAAHFGWFAHFAGIDNRATGHKTRDALSWRPEEAGLIEDLDRPAYFAT</sequence>
<dbReference type="PANTHER" id="PTHR48079:SF6">
    <property type="entry name" value="NAD(P)-BINDING DOMAIN-CONTAINING PROTEIN-RELATED"/>
    <property type="match status" value="1"/>
</dbReference>
<name>A0A1M7ZMJ0_9HYPH</name>
<dbReference type="STRING" id="1123029.SAMN02745172_02679"/>
<dbReference type="GO" id="GO:0004029">
    <property type="term" value="F:aldehyde dehydrogenase (NAD+) activity"/>
    <property type="evidence" value="ECO:0007669"/>
    <property type="project" value="TreeGrafter"/>
</dbReference>
<evidence type="ECO:0000313" key="3">
    <source>
        <dbReference type="Proteomes" id="UP000186406"/>
    </source>
</evidence>
<feature type="domain" description="NAD-dependent epimerase/dehydratase" evidence="1">
    <location>
        <begin position="3"/>
        <end position="213"/>
    </location>
</feature>
<proteinExistence type="predicted"/>
<dbReference type="EMBL" id="FRXO01000005">
    <property type="protein sequence ID" value="SHO66029.1"/>
    <property type="molecule type" value="Genomic_DNA"/>
</dbReference>
<dbReference type="InterPro" id="IPR036291">
    <property type="entry name" value="NAD(P)-bd_dom_sf"/>
</dbReference>
<organism evidence="2 3">
    <name type="scientific">Pseudoxanthobacter soli DSM 19599</name>
    <dbReference type="NCBI Taxonomy" id="1123029"/>
    <lineage>
        <taxon>Bacteria</taxon>
        <taxon>Pseudomonadati</taxon>
        <taxon>Pseudomonadota</taxon>
        <taxon>Alphaproteobacteria</taxon>
        <taxon>Hyphomicrobiales</taxon>
        <taxon>Segnochrobactraceae</taxon>
        <taxon>Pseudoxanthobacter</taxon>
    </lineage>
</organism>
<dbReference type="Proteomes" id="UP000186406">
    <property type="component" value="Unassembled WGS sequence"/>
</dbReference>
<dbReference type="AlphaFoldDB" id="A0A1M7ZMJ0"/>
<dbReference type="SUPFAM" id="SSF51735">
    <property type="entry name" value="NAD(P)-binding Rossmann-fold domains"/>
    <property type="match status" value="1"/>
</dbReference>
<dbReference type="InterPro" id="IPR051783">
    <property type="entry name" value="NAD(P)-dependent_oxidoreduct"/>
</dbReference>
<dbReference type="CDD" id="cd05262">
    <property type="entry name" value="SDR_a7"/>
    <property type="match status" value="1"/>
</dbReference>
<dbReference type="RefSeq" id="WP_073629487.1">
    <property type="nucleotide sequence ID" value="NZ_FRXO01000005.1"/>
</dbReference>
<accession>A0A1M7ZMJ0</accession>
<dbReference type="Gene3D" id="3.40.50.720">
    <property type="entry name" value="NAD(P)-binding Rossmann-like Domain"/>
    <property type="match status" value="1"/>
</dbReference>